<dbReference type="RefSeq" id="WP_041017460.1">
    <property type="nucleotide sequence ID" value="NZ_CCEJ010000004.1"/>
</dbReference>
<reference evidence="2" key="2">
    <citation type="submission" date="2014-09" db="EMBL/GenBank/DDBJ databases">
        <title>Criblamydia sequanensis harbors a mega-plasmid encoding arsenite resistance.</title>
        <authorList>
            <person name="Bertelli C."/>
            <person name="Goesmann A."/>
            <person name="Greub G."/>
        </authorList>
    </citation>
    <scope>NUCLEOTIDE SEQUENCE [LARGE SCALE GENOMIC DNA]</scope>
    <source>
        <strain evidence="2">CRIB-18</strain>
    </source>
</reference>
<dbReference type="InterPro" id="IPR029058">
    <property type="entry name" value="AB_hydrolase_fold"/>
</dbReference>
<evidence type="ECO:0000313" key="3">
    <source>
        <dbReference type="Proteomes" id="UP000031552"/>
    </source>
</evidence>
<keyword evidence="1" id="KW-1133">Transmembrane helix</keyword>
<evidence type="ECO:0000256" key="1">
    <source>
        <dbReference type="SAM" id="Phobius"/>
    </source>
</evidence>
<gene>
    <name evidence="2" type="ORF">CSEC_1119</name>
</gene>
<evidence type="ECO:0000313" key="2">
    <source>
        <dbReference type="EMBL" id="CDR33945.1"/>
    </source>
</evidence>
<proteinExistence type="predicted"/>
<dbReference type="SUPFAM" id="SSF53474">
    <property type="entry name" value="alpha/beta-Hydrolases"/>
    <property type="match status" value="1"/>
</dbReference>
<dbReference type="Proteomes" id="UP000031552">
    <property type="component" value="Unassembled WGS sequence"/>
</dbReference>
<dbReference type="EMBL" id="CCEJ010000004">
    <property type="protein sequence ID" value="CDR33945.1"/>
    <property type="molecule type" value="Genomic_DNA"/>
</dbReference>
<keyword evidence="1" id="KW-0812">Transmembrane</keyword>
<organism evidence="2 3">
    <name type="scientific">Candidatus Criblamydia sequanensis CRIB-18</name>
    <dbReference type="NCBI Taxonomy" id="1437425"/>
    <lineage>
        <taxon>Bacteria</taxon>
        <taxon>Pseudomonadati</taxon>
        <taxon>Chlamydiota</taxon>
        <taxon>Chlamydiia</taxon>
        <taxon>Parachlamydiales</taxon>
        <taxon>Candidatus Criblamydiaceae</taxon>
        <taxon>Candidatus Criblamydia</taxon>
    </lineage>
</organism>
<dbReference type="OrthoDB" id="17303at2"/>
<reference evidence="2" key="1">
    <citation type="submission" date="2013-12" db="EMBL/GenBank/DDBJ databases">
        <authorList>
            <person name="Linke B."/>
        </authorList>
    </citation>
    <scope>NUCLEOTIDE SEQUENCE [LARGE SCALE GENOMIC DNA]</scope>
    <source>
        <strain evidence="2">CRIB-18</strain>
    </source>
</reference>
<feature type="transmembrane region" description="Helical" evidence="1">
    <location>
        <begin position="63"/>
        <end position="89"/>
    </location>
</feature>
<protein>
    <submittedName>
        <fullName evidence="2">Membrane protein</fullName>
    </submittedName>
</protein>
<comment type="caution">
    <text evidence="2">The sequence shown here is derived from an EMBL/GenBank/DDBJ whole genome shotgun (WGS) entry which is preliminary data.</text>
</comment>
<sequence length="541" mass="59506">MDKSSPLGGVPKWAKILGDEAGQPLIQRDKEALKETDAVKISETSELSEEQIKHLKSQELKSLASRIGLTAVAILTSPAILAVGGVLLLSKFLTSKEEISPFDKALSSLLLPAAGSKNFPPKPMEDSHTRYFQLQGVKNKAGEVTLDGIVHLADSMDPKIAVKMPCVVLFCPNMGCMEQMTDQAYEYNLKGFNVVVFNYRGVNESKGRVLTGKDLEDDGETVVRTLLEKGLSIGDDKEPLLLKPDVSDLILDGASLGGAVAASVGEKFPSATLATSRTFTSWVDAAAGLISQFTNPIFGKIAKVYLSIGDETKLETLASLKGRLAKEHNLTFIESAGLKGDGLISEDSKLSEETVKKAIPELSPKVQFETHIRRKGGEAREDLYHHNSEISLNERSHLYTKIVEPHSKTIRLLQKASSIGTNLEGNINLVLTQRVRDRSTLLRLVRENDFHLPHKALNENLINLLNSIQSDTPYLEEIEEVVRGFNLEGLVKAIDRAHEMEKDPLNEMNLETIQEGAAYLEAIAENIIKLERKIDELKKPQ</sequence>
<dbReference type="STRING" id="1437425.CSEC_1119"/>
<keyword evidence="3" id="KW-1185">Reference proteome</keyword>
<accession>A0A090D1N9</accession>
<dbReference type="Gene3D" id="3.40.50.1820">
    <property type="entry name" value="alpha/beta hydrolase"/>
    <property type="match status" value="1"/>
</dbReference>
<name>A0A090D1N9_9BACT</name>
<dbReference type="eggNOG" id="COG1073">
    <property type="taxonomic scope" value="Bacteria"/>
</dbReference>
<dbReference type="AlphaFoldDB" id="A0A090D1N9"/>
<keyword evidence="1" id="KW-0472">Membrane</keyword>